<dbReference type="AlphaFoldDB" id="M1DAB0"/>
<evidence type="ECO:0000313" key="2">
    <source>
        <dbReference type="Proteomes" id="UP000011115"/>
    </source>
</evidence>
<dbReference type="PaxDb" id="4113-PGSC0003DMT400085804"/>
<dbReference type="EnsemblPlants" id="PGSC0003DMT400085804">
    <property type="protein sequence ID" value="PGSC0003DMT400085804"/>
    <property type="gene ID" value="PGSC0003DMG400035375"/>
</dbReference>
<evidence type="ECO:0000313" key="1">
    <source>
        <dbReference type="EnsemblPlants" id="PGSC0003DMT400085804"/>
    </source>
</evidence>
<dbReference type="Gramene" id="PGSC0003DMT400085804">
    <property type="protein sequence ID" value="PGSC0003DMT400085804"/>
    <property type="gene ID" value="PGSC0003DMG400035375"/>
</dbReference>
<reference evidence="1" key="2">
    <citation type="submission" date="2015-06" db="UniProtKB">
        <authorList>
            <consortium name="EnsemblPlants"/>
        </authorList>
    </citation>
    <scope>IDENTIFICATION</scope>
    <source>
        <strain evidence="1">DM1-3 516 R44</strain>
    </source>
</reference>
<accession>M1DAB0</accession>
<dbReference type="Proteomes" id="UP000011115">
    <property type="component" value="Unassembled WGS sequence"/>
</dbReference>
<keyword evidence="2" id="KW-1185">Reference proteome</keyword>
<sequence>MRSKQRQTFLPFPVLIIELCHHARVPRDEKRDVEIRLTFSTDVLHIEAKYTRDEADRGRAAPVDTSPEVDIDSLPREAVMPTPATRTSRTSTSTPSNISCTFVAPLPPRSVVEVAVPVMIERALTAALTPLRSSIDALTVVVKDCERGQGASEEV</sequence>
<protein>
    <recommendedName>
        <fullName evidence="3">Polyprotein protein</fullName>
    </recommendedName>
</protein>
<name>M1DAB0_SOLTU</name>
<dbReference type="HOGENOM" id="CLU_029307_10_0_1"/>
<organism evidence="1 2">
    <name type="scientific">Solanum tuberosum</name>
    <name type="common">Potato</name>
    <dbReference type="NCBI Taxonomy" id="4113"/>
    <lineage>
        <taxon>Eukaryota</taxon>
        <taxon>Viridiplantae</taxon>
        <taxon>Streptophyta</taxon>
        <taxon>Embryophyta</taxon>
        <taxon>Tracheophyta</taxon>
        <taxon>Spermatophyta</taxon>
        <taxon>Magnoliopsida</taxon>
        <taxon>eudicotyledons</taxon>
        <taxon>Gunneridae</taxon>
        <taxon>Pentapetalae</taxon>
        <taxon>asterids</taxon>
        <taxon>lamiids</taxon>
        <taxon>Solanales</taxon>
        <taxon>Solanaceae</taxon>
        <taxon>Solanoideae</taxon>
        <taxon>Solaneae</taxon>
        <taxon>Solanum</taxon>
    </lineage>
</organism>
<reference evidence="2" key="1">
    <citation type="journal article" date="2011" name="Nature">
        <title>Genome sequence and analysis of the tuber crop potato.</title>
        <authorList>
            <consortium name="The Potato Genome Sequencing Consortium"/>
        </authorList>
    </citation>
    <scope>NUCLEOTIDE SEQUENCE [LARGE SCALE GENOMIC DNA]</scope>
    <source>
        <strain evidence="2">cv. DM1-3 516 R44</strain>
    </source>
</reference>
<dbReference type="InParanoid" id="M1DAB0"/>
<proteinExistence type="predicted"/>
<evidence type="ECO:0008006" key="3">
    <source>
        <dbReference type="Google" id="ProtNLM"/>
    </source>
</evidence>